<dbReference type="PANTHER" id="PTHR34146">
    <property type="entry name" value="POLYNUCLEOTIDYL TRANSFERASE, RIBONUCLEASE H-LIKE SUPERFAMILY PROTEIN-RELATED"/>
    <property type="match status" value="1"/>
</dbReference>
<dbReference type="InterPro" id="IPR002156">
    <property type="entry name" value="RNaseH_domain"/>
</dbReference>
<dbReference type="InterPro" id="IPR044730">
    <property type="entry name" value="RNase_H-like_dom_plant"/>
</dbReference>
<keyword evidence="4" id="KW-1185">Reference proteome</keyword>
<dbReference type="CDD" id="cd06222">
    <property type="entry name" value="RNase_H_like"/>
    <property type="match status" value="1"/>
</dbReference>
<dbReference type="EMBL" id="JADBGQ010000007">
    <property type="protein sequence ID" value="KAG5390493.1"/>
    <property type="molecule type" value="Genomic_DNA"/>
</dbReference>
<evidence type="ECO:0000313" key="3">
    <source>
        <dbReference type="EMBL" id="KAG5390493.1"/>
    </source>
</evidence>
<organism evidence="3 4">
    <name type="scientific">Brassica rapa subsp. trilocularis</name>
    <dbReference type="NCBI Taxonomy" id="1813537"/>
    <lineage>
        <taxon>Eukaryota</taxon>
        <taxon>Viridiplantae</taxon>
        <taxon>Streptophyta</taxon>
        <taxon>Embryophyta</taxon>
        <taxon>Tracheophyta</taxon>
        <taxon>Spermatophyta</taxon>
        <taxon>Magnoliopsida</taxon>
        <taxon>eudicotyledons</taxon>
        <taxon>Gunneridae</taxon>
        <taxon>Pentapetalae</taxon>
        <taxon>rosids</taxon>
        <taxon>malvids</taxon>
        <taxon>Brassicales</taxon>
        <taxon>Brassicaceae</taxon>
        <taxon>Brassiceae</taxon>
        <taxon>Brassica</taxon>
    </lineage>
</organism>
<gene>
    <name evidence="3" type="primary">A08g509820.1_BraROA</name>
    <name evidence="3" type="ORF">IGI04_032034</name>
</gene>
<sequence>MANLSPETLREMLSIIREARNDLKKLRDTASMISSSLSKPEELNLKKKAIIPLSLEGDESVLLKLPNVCEVVDGRNHQMLARNVSGGREMSRNFENPLSNFVEHMVGQKQQEVSGIENPKMEWYNDGFGLQAPLSTSSVTSPLPKKPPDPPDMILGKSRNKGTIFPKYSCEDIYERMEMGLCVFCEEFDTPGHYQLKHKRSKIFMTECVDNLVSYDKVDSEAVVEETTSDDKMSLEQQTIPSTTSRVHATQSQGIESNDEQALDTTGQLNLSGEMTTLRLVDSGVMIVNAAGGVMDVTLSFTDCKSSELIDRKFSRQRSGQFTEPLSMKSVDYAINVNNSGPRAWEPGGLSAKAVQCYWREKQYSQDGMLQVTQKLHRTEVQVLSCLQEIGVRSKLDNVVKLFVGMNFHSMKFEAAVEIYLWTQHDSSRLILHNALKIKRLHKVDSFLCFDRMVSETMDFDGASVRNLLTKQSRNCSFFEFVLQWKWYPPKLSCQACSGWFLRLWTWQKRVRFFSSRWLIFGERVTSPSCIQGQRCTKLTQPHVDIVICISKEMTPVMNTWSFDDSFLVTEKHKYNGNGATLKLSYLIRGYGDRDIMKLQIICIYIMSLLLFYGSLPRPPEFRKIKKSLERLILLEDHKLLFSKTHKPTHSGAGFSTLYNNLEQMMIELQSCSEYKLLEDAAVIRFSALRHGHVENSFAEFHAYEVFHLQRPPEVLAEIIYWAKQKTWSRLLNGVEKNGLKDIAAVVYYGLLLSHVYHRWKNKVGDAVSGLVMFHLVVLTGSSSNFAGLSIATVIHSTFPKTGDLFKVTMFLEGAKMGLGFVVLEGDRKCLMGLQNWTKAPSPLHAEAEGLVWAMKAMIRQGKRTMHFETDCAQLVSVIQNSEDWPAMASVVEDINIESLLFECFSIAYIPRGMNQRADCLAKAARARIEPLDCICVETPVWLAHVASLLE</sequence>
<dbReference type="Pfam" id="PF13456">
    <property type="entry name" value="RVT_3"/>
    <property type="match status" value="1"/>
</dbReference>
<evidence type="ECO:0000313" key="4">
    <source>
        <dbReference type="Proteomes" id="UP000823674"/>
    </source>
</evidence>
<accession>A0ABQ7LXU3</accession>
<feature type="compositionally biased region" description="Polar residues" evidence="1">
    <location>
        <begin position="235"/>
        <end position="256"/>
    </location>
</feature>
<dbReference type="InterPro" id="IPR036397">
    <property type="entry name" value="RNaseH_sf"/>
</dbReference>
<evidence type="ECO:0000259" key="2">
    <source>
        <dbReference type="Pfam" id="PF13456"/>
    </source>
</evidence>
<dbReference type="SUPFAM" id="SSF53098">
    <property type="entry name" value="Ribonuclease H-like"/>
    <property type="match status" value="1"/>
</dbReference>
<proteinExistence type="predicted"/>
<reference evidence="3 4" key="1">
    <citation type="submission" date="2021-03" db="EMBL/GenBank/DDBJ databases">
        <authorList>
            <person name="King G.J."/>
            <person name="Bancroft I."/>
            <person name="Baten A."/>
            <person name="Bloomfield J."/>
            <person name="Borpatragohain P."/>
            <person name="He Z."/>
            <person name="Irish N."/>
            <person name="Irwin J."/>
            <person name="Liu K."/>
            <person name="Mauleon R.P."/>
            <person name="Moore J."/>
            <person name="Morris R."/>
            <person name="Ostergaard L."/>
            <person name="Wang B."/>
            <person name="Wells R."/>
        </authorList>
    </citation>
    <scope>NUCLEOTIDE SEQUENCE [LARGE SCALE GENOMIC DNA]</scope>
    <source>
        <strain evidence="3">R-o-18</strain>
        <tissue evidence="3">Leaf</tissue>
    </source>
</reference>
<dbReference type="Proteomes" id="UP000823674">
    <property type="component" value="Chromosome A08"/>
</dbReference>
<feature type="region of interest" description="Disordered" evidence="1">
    <location>
        <begin position="226"/>
        <end position="262"/>
    </location>
</feature>
<feature type="region of interest" description="Disordered" evidence="1">
    <location>
        <begin position="135"/>
        <end position="158"/>
    </location>
</feature>
<dbReference type="PANTHER" id="PTHR34146:SF3">
    <property type="entry name" value="POLYNUCLEOTIDYL TRANSFERASE, RIBONUCLEASE H-LIKE SUPERFAMILY PROTEIN"/>
    <property type="match status" value="1"/>
</dbReference>
<feature type="domain" description="RNase H type-1" evidence="2">
    <location>
        <begin position="818"/>
        <end position="925"/>
    </location>
</feature>
<dbReference type="Gene3D" id="3.30.420.10">
    <property type="entry name" value="Ribonuclease H-like superfamily/Ribonuclease H"/>
    <property type="match status" value="1"/>
</dbReference>
<protein>
    <recommendedName>
        <fullName evidence="2">RNase H type-1 domain-containing protein</fullName>
    </recommendedName>
</protein>
<evidence type="ECO:0000256" key="1">
    <source>
        <dbReference type="SAM" id="MobiDB-lite"/>
    </source>
</evidence>
<comment type="caution">
    <text evidence="3">The sequence shown here is derived from an EMBL/GenBank/DDBJ whole genome shotgun (WGS) entry which is preliminary data.</text>
</comment>
<dbReference type="InterPro" id="IPR012337">
    <property type="entry name" value="RNaseH-like_sf"/>
</dbReference>
<name>A0ABQ7LXU3_BRACM</name>